<dbReference type="Proteomes" id="UP000254519">
    <property type="component" value="Unassembled WGS sequence"/>
</dbReference>
<keyword evidence="3" id="KW-0808">Transferase</keyword>
<feature type="domain" description="Bacterial sugar transferase" evidence="2">
    <location>
        <begin position="7"/>
        <end position="188"/>
    </location>
</feature>
<accession>A0A380BET0</accession>
<dbReference type="OrthoDB" id="9808602at2"/>
<reference evidence="3 4" key="1">
    <citation type="submission" date="2018-06" db="EMBL/GenBank/DDBJ databases">
        <authorList>
            <consortium name="Pathogen Informatics"/>
            <person name="Doyle S."/>
        </authorList>
    </citation>
    <scope>NUCLEOTIDE SEQUENCE [LARGE SCALE GENOMIC DNA]</scope>
    <source>
        <strain evidence="4">ATCC 11859 / DSM 33 / NCIB 8841 / NCTC 4822</strain>
    </source>
</reference>
<protein>
    <submittedName>
        <fullName evidence="3">Colanic biosynthesis UDP-glucose lipid carrier transferase</fullName>
    </submittedName>
</protein>
<evidence type="ECO:0000259" key="2">
    <source>
        <dbReference type="Pfam" id="PF02397"/>
    </source>
</evidence>
<keyword evidence="4" id="KW-1185">Reference proteome</keyword>
<name>A0A380BET0_SPOPA</name>
<dbReference type="EMBL" id="UGYZ01000002">
    <property type="protein sequence ID" value="SUI99188.1"/>
    <property type="molecule type" value="Genomic_DNA"/>
</dbReference>
<proteinExistence type="inferred from homology"/>
<dbReference type="PANTHER" id="PTHR30576">
    <property type="entry name" value="COLANIC BIOSYNTHESIS UDP-GLUCOSE LIPID CARRIER TRANSFERASE"/>
    <property type="match status" value="1"/>
</dbReference>
<dbReference type="AlphaFoldDB" id="A0A380BET0"/>
<comment type="similarity">
    <text evidence="1">Belongs to the bacterial sugar transferase family.</text>
</comment>
<evidence type="ECO:0000256" key="1">
    <source>
        <dbReference type="ARBA" id="ARBA00006464"/>
    </source>
</evidence>
<gene>
    <name evidence="3" type="primary">wcaJ_1</name>
    <name evidence="3" type="ORF">NCTC4822_00501</name>
</gene>
<evidence type="ECO:0000313" key="4">
    <source>
        <dbReference type="Proteomes" id="UP000254519"/>
    </source>
</evidence>
<organism evidence="3 4">
    <name type="scientific">Sporosarcina pasteurii</name>
    <name type="common">Bacillus pasteurii</name>
    <dbReference type="NCBI Taxonomy" id="1474"/>
    <lineage>
        <taxon>Bacteria</taxon>
        <taxon>Bacillati</taxon>
        <taxon>Bacillota</taxon>
        <taxon>Bacilli</taxon>
        <taxon>Bacillales</taxon>
        <taxon>Caryophanaceae</taxon>
        <taxon>Sporosarcina</taxon>
    </lineage>
</organism>
<dbReference type="RefSeq" id="WP_115359992.1">
    <property type="nucleotide sequence ID" value="NZ_CP160452.1"/>
</dbReference>
<dbReference type="Pfam" id="PF02397">
    <property type="entry name" value="Bac_transf"/>
    <property type="match status" value="1"/>
</dbReference>
<dbReference type="GO" id="GO:0016780">
    <property type="term" value="F:phosphotransferase activity, for other substituted phosphate groups"/>
    <property type="evidence" value="ECO:0007669"/>
    <property type="project" value="TreeGrafter"/>
</dbReference>
<dbReference type="PANTHER" id="PTHR30576:SF0">
    <property type="entry name" value="UNDECAPRENYL-PHOSPHATE N-ACETYLGALACTOSAMINYL 1-PHOSPHATE TRANSFERASE-RELATED"/>
    <property type="match status" value="1"/>
</dbReference>
<evidence type="ECO:0000313" key="3">
    <source>
        <dbReference type="EMBL" id="SUI99188.1"/>
    </source>
</evidence>
<dbReference type="InterPro" id="IPR003362">
    <property type="entry name" value="Bact_transf"/>
</dbReference>
<sequence>MYRLRIKRCLDLVCSFLLMPFFLLLLIPISIAIKIEDRGPIFYGGTRVGKDGKEFIMYKFRSMTVNAPDIRNEDGSTYNSSIDTRVTRVGRILRETSIDEVPQIINMLKGDMSLIGPRPGLPDLLSSYSQDEISKLRVRPGITGYTQAYYRNDITNREKRLKDAWYANNVSLWLDVKILFMTILTVLKRKGLYTNDGISKDINQK</sequence>